<feature type="repeat" description="WD" evidence="1">
    <location>
        <begin position="357"/>
        <end position="392"/>
    </location>
</feature>
<dbReference type="PROSITE" id="PS50082">
    <property type="entry name" value="WD_REPEATS_2"/>
    <property type="match status" value="2"/>
</dbReference>
<dbReference type="SUPFAM" id="SSF82171">
    <property type="entry name" value="DPP6 N-terminal domain-like"/>
    <property type="match status" value="1"/>
</dbReference>
<dbReference type="SMART" id="SM00320">
    <property type="entry name" value="WD40"/>
    <property type="match status" value="8"/>
</dbReference>
<dbReference type="Proteomes" id="UP001219934">
    <property type="component" value="Unassembled WGS sequence"/>
</dbReference>
<evidence type="ECO:0000256" key="3">
    <source>
        <dbReference type="SAM" id="MobiDB-lite"/>
    </source>
</evidence>
<name>A0AAD6ADR9_9TELE</name>
<evidence type="ECO:0000313" key="5">
    <source>
        <dbReference type="Proteomes" id="UP001219934"/>
    </source>
</evidence>
<dbReference type="InterPro" id="IPR036322">
    <property type="entry name" value="WD40_repeat_dom_sf"/>
</dbReference>
<keyword evidence="1" id="KW-0853">WD repeat</keyword>
<dbReference type="InterPro" id="IPR001680">
    <property type="entry name" value="WD40_rpt"/>
</dbReference>
<feature type="region of interest" description="Disordered" evidence="3">
    <location>
        <begin position="1170"/>
        <end position="1189"/>
    </location>
</feature>
<evidence type="ECO:0000256" key="2">
    <source>
        <dbReference type="SAM" id="Coils"/>
    </source>
</evidence>
<accession>A0AAD6ADR9</accession>
<sequence length="1189" mass="135402">MSSVVAQPLFSFGLRTGVRNSVSFCDENTVVFPCGNTCVCYNTSRRSQRFIPGSEKSQGMHALALSPNRRYLAVSECGERASITVFDLQHEQGRKRKVLTAGESTAEEFVCMAFSHDSKYLIGQTGGPDWTLIFWLWEKQKVLATVKTSTSHNPVSQVSFNPHNNTQLCVSGGGVLKLFRYSEGALKQSSSPKVESIFFLCHSWVTEERVIAGTDSGRLLVFESGDLRREINTSAQETDRQVAMKKMKDSDVDEGVSVPRITAILSCSKGFICSYGAGTVCLFEKTKEDGYRRTRDIRIPADSSDLTPAESQLIDTMCLSPSEETLVLSTERGQLYSFSLSSLDINKEEPHFEFLSQSFHSKSITGLSVCIRKPLAATSSLDHSVRIWNYETKVLELYKEFPEEALSVALHPTGLFILVGFSDKLRLMNLLIDDIRTFKEFAVRGCRECAFSHGGHMFAAVNGNVIHIYSVTSFENILNLKGHNGKVRGIEWSLDDGRLVSCGMDGAVYEWNAQTGKRVSESVLKSCSYTDVSFSSDGKTILAVGTDLTLKEIQDCQVLREVPADEVAHTAVAVSHSGRVVFTGTPRGTIRAVKYPLPLQKDWITYQAHCGPITKFLLTAAEDGCLLMWKVVDKEGRGLKSNRQIIQTEEILVTKLRLNDMNYSEKMKEISDAFTQQIDSLKTMQQVRLSEDHATGQTLSLKTMQQVRLSEDHATGQTLSLKTMQQTMQQVRLSEDRATGQTLSLKTMQQAMKTEMEKQQRENQMSTAEISEKHSEELEALGKTRICLKESYSQKLITEHERFQDLQRESERMQEDFEKQLKDVEEGRVHTVEELKQNYEAKLEEKDLILLQCQEDAQQQIREFQEIVRQVEEDEERKIHDIQIKYEKKLHTEEETSRSLKGESSLMTQKRQIDERCSEIKHLKQERQRLLGLIRSLESDIEDLKRTVSGHEKTSQDKDKTICSLKKKNQELEKLKFVLDFQLNEMKSQTEPQQEDIVEKKEHIHQLQEELVQIDKGNTQLKLSVSELRLKLRTRDKEMHKEAQKVKDLETHLQRLKADLHNCVGFIQEPKKLKDSMQTIYARYVADGVEQSGIEEDIQRAFCRQRDHVEKTVNGLKTRLAKSAEQHEQVYVKIMKENVGLITEINELRKELLLQRTQVKDYKSQLSVLKKSKRARPNSEEGTKKVVSA</sequence>
<dbReference type="InterPro" id="IPR052993">
    <property type="entry name" value="CFA-57"/>
</dbReference>
<feature type="repeat" description="WD" evidence="1">
    <location>
        <begin position="480"/>
        <end position="521"/>
    </location>
</feature>
<feature type="coiled-coil region" evidence="2">
    <location>
        <begin position="803"/>
        <end position="877"/>
    </location>
</feature>
<dbReference type="EMBL" id="JAPTMU010000049">
    <property type="protein sequence ID" value="KAJ4922973.1"/>
    <property type="molecule type" value="Genomic_DNA"/>
</dbReference>
<dbReference type="PROSITE" id="PS50294">
    <property type="entry name" value="WD_REPEATS_REGION"/>
    <property type="match status" value="1"/>
</dbReference>
<evidence type="ECO:0000313" key="4">
    <source>
        <dbReference type="EMBL" id="KAJ4922973.1"/>
    </source>
</evidence>
<reference evidence="4" key="1">
    <citation type="submission" date="2022-11" db="EMBL/GenBank/DDBJ databases">
        <title>Chromosome-level genome of Pogonophryne albipinna.</title>
        <authorList>
            <person name="Jo E."/>
        </authorList>
    </citation>
    <scope>NUCLEOTIDE SEQUENCE</scope>
    <source>
        <strain evidence="4">SGF0006</strain>
        <tissue evidence="4">Muscle</tissue>
    </source>
</reference>
<feature type="compositionally biased region" description="Basic and acidic residues" evidence="3">
    <location>
        <begin position="1177"/>
        <end position="1189"/>
    </location>
</feature>
<evidence type="ECO:0008006" key="6">
    <source>
        <dbReference type="Google" id="ProtNLM"/>
    </source>
</evidence>
<dbReference type="SUPFAM" id="SSF50978">
    <property type="entry name" value="WD40 repeat-like"/>
    <property type="match status" value="1"/>
</dbReference>
<feature type="coiled-coil region" evidence="2">
    <location>
        <begin position="920"/>
        <end position="985"/>
    </location>
</feature>
<dbReference type="PANTHER" id="PTHR32215:SF0">
    <property type="entry name" value="CILIA- AND FLAGELLA-ASSOCIATED PROTEIN 57"/>
    <property type="match status" value="1"/>
</dbReference>
<gene>
    <name evidence="4" type="ORF">JOQ06_022835</name>
</gene>
<dbReference type="Gene3D" id="2.130.10.10">
    <property type="entry name" value="YVTN repeat-like/Quinoprotein amine dehydrogenase"/>
    <property type="match status" value="2"/>
</dbReference>
<dbReference type="InterPro" id="IPR015943">
    <property type="entry name" value="WD40/YVTN_repeat-like_dom_sf"/>
</dbReference>
<comment type="caution">
    <text evidence="4">The sequence shown here is derived from an EMBL/GenBank/DDBJ whole genome shotgun (WGS) entry which is preliminary data.</text>
</comment>
<protein>
    <recommendedName>
        <fullName evidence="6">Cilia and flagella associated protein 57</fullName>
    </recommendedName>
</protein>
<keyword evidence="2" id="KW-0175">Coiled coil</keyword>
<keyword evidence="5" id="KW-1185">Reference proteome</keyword>
<dbReference type="PANTHER" id="PTHR32215">
    <property type="entry name" value="CILIA- AND FLAGELLA-ASSOCIATED PROTEIN 57"/>
    <property type="match status" value="1"/>
</dbReference>
<proteinExistence type="predicted"/>
<dbReference type="Pfam" id="PF00400">
    <property type="entry name" value="WD40"/>
    <property type="match status" value="2"/>
</dbReference>
<evidence type="ECO:0000256" key="1">
    <source>
        <dbReference type="PROSITE-ProRule" id="PRU00221"/>
    </source>
</evidence>
<dbReference type="AlphaFoldDB" id="A0AAD6ADR9"/>
<organism evidence="4 5">
    <name type="scientific">Pogonophryne albipinna</name>
    <dbReference type="NCBI Taxonomy" id="1090488"/>
    <lineage>
        <taxon>Eukaryota</taxon>
        <taxon>Metazoa</taxon>
        <taxon>Chordata</taxon>
        <taxon>Craniata</taxon>
        <taxon>Vertebrata</taxon>
        <taxon>Euteleostomi</taxon>
        <taxon>Actinopterygii</taxon>
        <taxon>Neopterygii</taxon>
        <taxon>Teleostei</taxon>
        <taxon>Neoteleostei</taxon>
        <taxon>Acanthomorphata</taxon>
        <taxon>Eupercaria</taxon>
        <taxon>Perciformes</taxon>
        <taxon>Notothenioidei</taxon>
        <taxon>Pogonophryne</taxon>
    </lineage>
</organism>
<dbReference type="FunFam" id="2.130.10.10:FF:000271">
    <property type="entry name" value="cilia- and flagella-associated protein 57"/>
    <property type="match status" value="1"/>
</dbReference>